<name>A0AAD1XYC9_EUPCR</name>
<organism evidence="1 2">
    <name type="scientific">Euplotes crassus</name>
    <dbReference type="NCBI Taxonomy" id="5936"/>
    <lineage>
        <taxon>Eukaryota</taxon>
        <taxon>Sar</taxon>
        <taxon>Alveolata</taxon>
        <taxon>Ciliophora</taxon>
        <taxon>Intramacronucleata</taxon>
        <taxon>Spirotrichea</taxon>
        <taxon>Hypotrichia</taxon>
        <taxon>Euplotida</taxon>
        <taxon>Euplotidae</taxon>
        <taxon>Moneuplotes</taxon>
    </lineage>
</organism>
<evidence type="ECO:0000313" key="1">
    <source>
        <dbReference type="EMBL" id="CAI2381838.1"/>
    </source>
</evidence>
<comment type="caution">
    <text evidence="1">The sequence shown here is derived from an EMBL/GenBank/DDBJ whole genome shotgun (WGS) entry which is preliminary data.</text>
</comment>
<keyword evidence="2" id="KW-1185">Reference proteome</keyword>
<dbReference type="AlphaFoldDB" id="A0AAD1XYC9"/>
<gene>
    <name evidence="1" type="ORF">ECRASSUSDP1_LOCUS23304</name>
</gene>
<sequence>MGLKFYRASNRPRKVRKRITNTRTFFSTHKWVSYFAHPNEVAGHPFKGGMWPMSRGMLLNPEIKRFAIASPLFFKPVRPGAGPGDTVASKSFVESSDKLVESYTGTNAAFGSERAKALRTNLDKCFTNSVKVGNDPEVQCQFYVQGLKRELQA</sequence>
<protein>
    <submittedName>
        <fullName evidence="1">Uncharacterized protein</fullName>
    </submittedName>
</protein>
<evidence type="ECO:0000313" key="2">
    <source>
        <dbReference type="Proteomes" id="UP001295684"/>
    </source>
</evidence>
<dbReference type="Proteomes" id="UP001295684">
    <property type="component" value="Unassembled WGS sequence"/>
</dbReference>
<accession>A0AAD1XYC9</accession>
<proteinExistence type="predicted"/>
<dbReference type="EMBL" id="CAMPGE010023966">
    <property type="protein sequence ID" value="CAI2381838.1"/>
    <property type="molecule type" value="Genomic_DNA"/>
</dbReference>
<reference evidence="1" key="1">
    <citation type="submission" date="2023-07" db="EMBL/GenBank/DDBJ databases">
        <authorList>
            <consortium name="AG Swart"/>
            <person name="Singh M."/>
            <person name="Singh A."/>
            <person name="Seah K."/>
            <person name="Emmerich C."/>
        </authorList>
    </citation>
    <scope>NUCLEOTIDE SEQUENCE</scope>
    <source>
        <strain evidence="1">DP1</strain>
    </source>
</reference>